<dbReference type="EMBL" id="JAHGAW010000017">
    <property type="protein sequence ID" value="MBT2189372.1"/>
    <property type="molecule type" value="Genomic_DNA"/>
</dbReference>
<evidence type="ECO:0000259" key="2">
    <source>
        <dbReference type="Pfam" id="PF07883"/>
    </source>
</evidence>
<feature type="region of interest" description="Disordered" evidence="1">
    <location>
        <begin position="1"/>
        <end position="30"/>
    </location>
</feature>
<proteinExistence type="predicted"/>
<reference evidence="3" key="1">
    <citation type="submission" date="2021-05" db="EMBL/GenBank/DDBJ databases">
        <title>Genome of Sphingobium sp. strain.</title>
        <authorList>
            <person name="Fan R."/>
        </authorList>
    </citation>
    <scope>NUCLEOTIDE SEQUENCE</scope>
    <source>
        <strain evidence="3">H33</strain>
    </source>
</reference>
<dbReference type="Gene3D" id="2.60.120.10">
    <property type="entry name" value="Jelly Rolls"/>
    <property type="match status" value="1"/>
</dbReference>
<keyword evidence="4" id="KW-1185">Reference proteome</keyword>
<evidence type="ECO:0000313" key="4">
    <source>
        <dbReference type="Proteomes" id="UP001138757"/>
    </source>
</evidence>
<comment type="caution">
    <text evidence="3">The sequence shown here is derived from an EMBL/GenBank/DDBJ whole genome shotgun (WGS) entry which is preliminary data.</text>
</comment>
<accession>A0A9X1ITJ5</accession>
<protein>
    <submittedName>
        <fullName evidence="3">Cupin domain-containing protein</fullName>
    </submittedName>
</protein>
<sequence length="171" mass="18498">MNSKGRRVVTGHDPVGKSIILSDGPPPQAHAMTGPGVGADFIEIWNSSAAVPPLTATEATEPNNRPFTIMPPSGHLLRLIALYPASMGGHRTVMHRTRTLDYVVVIEGEVTLLLDDSEVVLGAGDVVVQRGTNHAWENRSDAIARCAFFHLDATFDEALLETLPKPLELMR</sequence>
<gene>
    <name evidence="3" type="ORF">KK488_20670</name>
</gene>
<dbReference type="SUPFAM" id="SSF51182">
    <property type="entry name" value="RmlC-like cupins"/>
    <property type="match status" value="1"/>
</dbReference>
<dbReference type="RefSeq" id="WP_214625613.1">
    <property type="nucleotide sequence ID" value="NZ_JAHGAW010000017.1"/>
</dbReference>
<dbReference type="Proteomes" id="UP001138757">
    <property type="component" value="Unassembled WGS sequence"/>
</dbReference>
<evidence type="ECO:0000256" key="1">
    <source>
        <dbReference type="SAM" id="MobiDB-lite"/>
    </source>
</evidence>
<dbReference type="InterPro" id="IPR013096">
    <property type="entry name" value="Cupin_2"/>
</dbReference>
<evidence type="ECO:0000313" key="3">
    <source>
        <dbReference type="EMBL" id="MBT2189372.1"/>
    </source>
</evidence>
<dbReference type="InterPro" id="IPR014710">
    <property type="entry name" value="RmlC-like_jellyroll"/>
</dbReference>
<dbReference type="InterPro" id="IPR011051">
    <property type="entry name" value="RmlC_Cupin_sf"/>
</dbReference>
<dbReference type="PANTHER" id="PTHR36156">
    <property type="entry name" value="SLR2101 PROTEIN"/>
    <property type="match status" value="1"/>
</dbReference>
<name>A0A9X1ITJ5_9SPHN</name>
<dbReference type="AlphaFoldDB" id="A0A9X1ITJ5"/>
<dbReference type="Pfam" id="PF07883">
    <property type="entry name" value="Cupin_2"/>
    <property type="match status" value="1"/>
</dbReference>
<dbReference type="InterPro" id="IPR047142">
    <property type="entry name" value="OryJ/VirC-like"/>
</dbReference>
<dbReference type="CDD" id="cd02231">
    <property type="entry name" value="cupin_BLL6423-like"/>
    <property type="match status" value="1"/>
</dbReference>
<feature type="domain" description="Cupin type-2" evidence="2">
    <location>
        <begin position="90"/>
        <end position="146"/>
    </location>
</feature>
<organism evidence="3 4">
    <name type="scientific">Sphingobium nicotianae</name>
    <dbReference type="NCBI Taxonomy" id="2782607"/>
    <lineage>
        <taxon>Bacteria</taxon>
        <taxon>Pseudomonadati</taxon>
        <taxon>Pseudomonadota</taxon>
        <taxon>Alphaproteobacteria</taxon>
        <taxon>Sphingomonadales</taxon>
        <taxon>Sphingomonadaceae</taxon>
        <taxon>Sphingobium</taxon>
    </lineage>
</organism>
<dbReference type="PANTHER" id="PTHR36156:SF2">
    <property type="entry name" value="CUPIN TYPE-2 DOMAIN-CONTAINING PROTEIN"/>
    <property type="match status" value="1"/>
</dbReference>